<dbReference type="Pfam" id="PF00059">
    <property type="entry name" value="Lectin_C"/>
    <property type="match status" value="1"/>
</dbReference>
<protein>
    <recommendedName>
        <fullName evidence="2">C-type lectin domain-containing protein</fullName>
    </recommendedName>
</protein>
<keyword evidence="4" id="KW-1185">Reference proteome</keyword>
<dbReference type="EMBL" id="JAULJE010000005">
    <property type="protein sequence ID" value="KAK1342357.1"/>
    <property type="molecule type" value="Genomic_DNA"/>
</dbReference>
<gene>
    <name evidence="3" type="ORF">QTO34_015121</name>
</gene>
<dbReference type="CDD" id="cd03590">
    <property type="entry name" value="CLECT_DC-SIGN_like"/>
    <property type="match status" value="1"/>
</dbReference>
<accession>A0AA40I4D8</accession>
<evidence type="ECO:0000313" key="3">
    <source>
        <dbReference type="EMBL" id="KAK1342357.1"/>
    </source>
</evidence>
<dbReference type="InterPro" id="IPR050111">
    <property type="entry name" value="C-type_lectin/snaclec_domain"/>
</dbReference>
<comment type="caution">
    <text evidence="3">The sequence shown here is derived from an EMBL/GenBank/DDBJ whole genome shotgun (WGS) entry which is preliminary data.</text>
</comment>
<evidence type="ECO:0000313" key="4">
    <source>
        <dbReference type="Proteomes" id="UP001177744"/>
    </source>
</evidence>
<dbReference type="Proteomes" id="UP001177744">
    <property type="component" value="Unassembled WGS sequence"/>
</dbReference>
<keyword evidence="1" id="KW-0430">Lectin</keyword>
<proteinExistence type="predicted"/>
<dbReference type="InterPro" id="IPR016187">
    <property type="entry name" value="CTDL_fold"/>
</dbReference>
<dbReference type="PANTHER" id="PTHR22803">
    <property type="entry name" value="MANNOSE, PHOSPHOLIPASE, LECTIN RECEPTOR RELATED"/>
    <property type="match status" value="1"/>
</dbReference>
<evidence type="ECO:0000256" key="1">
    <source>
        <dbReference type="ARBA" id="ARBA00022734"/>
    </source>
</evidence>
<feature type="domain" description="C-type lectin" evidence="2">
    <location>
        <begin position="53"/>
        <end position="167"/>
    </location>
</feature>
<name>A0AA40I4D8_CNENI</name>
<dbReference type="InterPro" id="IPR016186">
    <property type="entry name" value="C-type_lectin-like/link_sf"/>
</dbReference>
<dbReference type="AlphaFoldDB" id="A0AA40I4D8"/>
<evidence type="ECO:0000259" key="2">
    <source>
        <dbReference type="PROSITE" id="PS50041"/>
    </source>
</evidence>
<dbReference type="GO" id="GO:0030246">
    <property type="term" value="F:carbohydrate binding"/>
    <property type="evidence" value="ECO:0007669"/>
    <property type="project" value="UniProtKB-KW"/>
</dbReference>
<dbReference type="SUPFAM" id="SSF56436">
    <property type="entry name" value="C-type lectin-like"/>
    <property type="match status" value="1"/>
</dbReference>
<organism evidence="3 4">
    <name type="scientific">Cnephaeus nilssonii</name>
    <name type="common">Northern bat</name>
    <name type="synonym">Eptesicus nilssonii</name>
    <dbReference type="NCBI Taxonomy" id="3371016"/>
    <lineage>
        <taxon>Eukaryota</taxon>
        <taxon>Metazoa</taxon>
        <taxon>Chordata</taxon>
        <taxon>Craniata</taxon>
        <taxon>Vertebrata</taxon>
        <taxon>Euteleostomi</taxon>
        <taxon>Mammalia</taxon>
        <taxon>Eutheria</taxon>
        <taxon>Laurasiatheria</taxon>
        <taxon>Chiroptera</taxon>
        <taxon>Yangochiroptera</taxon>
        <taxon>Vespertilionidae</taxon>
        <taxon>Cnephaeus</taxon>
    </lineage>
</organism>
<reference evidence="3" key="1">
    <citation type="submission" date="2023-06" db="EMBL/GenBank/DDBJ databases">
        <title>Reference genome for the Northern bat (Eptesicus nilssonii), a most northern bat species.</title>
        <authorList>
            <person name="Laine V.N."/>
            <person name="Pulliainen A.T."/>
            <person name="Lilley T.M."/>
        </authorList>
    </citation>
    <scope>NUCLEOTIDE SEQUENCE</scope>
    <source>
        <strain evidence="3">BLF_Eptnil</strain>
        <tissue evidence="3">Kidney</tissue>
    </source>
</reference>
<dbReference type="InterPro" id="IPR033989">
    <property type="entry name" value="CD209-like_CTLD"/>
</dbReference>
<dbReference type="PROSITE" id="PS50041">
    <property type="entry name" value="C_TYPE_LECTIN_2"/>
    <property type="match status" value="1"/>
</dbReference>
<sequence length="180" mass="20607">MLLEQGSALRELSERVTQSLAEAGRDREGIRRELFAGFGNSSCEPCPRRWLPFRGSCYLFSGQEREESKATWEESQRYCAGAGAHLVIVGDLDEQDFLSQDTQGRGYWLGLRAERRGREVKGYQWVDGSPLTFSHWNRGEPNDARGLEDCVMMLHTGLWNDAPCRNKEKGNWICEKRNKC</sequence>
<dbReference type="SMART" id="SM00034">
    <property type="entry name" value="CLECT"/>
    <property type="match status" value="1"/>
</dbReference>
<dbReference type="InterPro" id="IPR001304">
    <property type="entry name" value="C-type_lectin-like"/>
</dbReference>
<dbReference type="Gene3D" id="3.10.100.10">
    <property type="entry name" value="Mannose-Binding Protein A, subunit A"/>
    <property type="match status" value="1"/>
</dbReference>